<sequence length="182" mass="20048">MVRHLAVGRRASTYVRPNWLEVNCGDVPVKPQPQDAEVSEMLRGGHAMQIASAKMLEAKVADFHVVKTFSAGHLEKLQGLRNTEEKAVQRIEDAVRTKNFRFRPSLTIPAVELSSFIVGCALSPLGDTISTSYVTGVKMAVSDYYNDQIREIYANKPEVVELKEVSSFSGLTQSCADDVCVS</sequence>
<proteinExistence type="predicted"/>
<dbReference type="OrthoDB" id="275371at2759"/>
<name>A0A2P4XL17_9STRA</name>
<reference evidence="1 2" key="1">
    <citation type="journal article" date="2017" name="Genome Biol. Evol.">
        <title>Phytophthora megakarya and P. palmivora, closely related causal agents of cacao black pod rot, underwent increases in genome sizes and gene numbers by different mechanisms.</title>
        <authorList>
            <person name="Ali S.S."/>
            <person name="Shao J."/>
            <person name="Lary D.J."/>
            <person name="Kronmiller B."/>
            <person name="Shen D."/>
            <person name="Strem M.D."/>
            <person name="Amoako-Attah I."/>
            <person name="Akrofi A.Y."/>
            <person name="Begoude B.A."/>
            <person name="Ten Hoopen G.M."/>
            <person name="Coulibaly K."/>
            <person name="Kebe B.I."/>
            <person name="Melnick R.L."/>
            <person name="Guiltinan M.J."/>
            <person name="Tyler B.M."/>
            <person name="Meinhardt L.W."/>
            <person name="Bailey B.A."/>
        </authorList>
    </citation>
    <scope>NUCLEOTIDE SEQUENCE [LARGE SCALE GENOMIC DNA]</scope>
    <source>
        <strain evidence="2">sbr112.9</strain>
    </source>
</reference>
<evidence type="ECO:0000313" key="2">
    <source>
        <dbReference type="Proteomes" id="UP000237271"/>
    </source>
</evidence>
<gene>
    <name evidence="1" type="ORF">PHPALM_17933</name>
</gene>
<comment type="caution">
    <text evidence="1">The sequence shown here is derived from an EMBL/GenBank/DDBJ whole genome shotgun (WGS) entry which is preliminary data.</text>
</comment>
<dbReference type="AlphaFoldDB" id="A0A2P4XL17"/>
<dbReference type="EMBL" id="NCKW01009687">
    <property type="protein sequence ID" value="POM66237.1"/>
    <property type="molecule type" value="Genomic_DNA"/>
</dbReference>
<evidence type="ECO:0000313" key="1">
    <source>
        <dbReference type="EMBL" id="POM66237.1"/>
    </source>
</evidence>
<accession>A0A2P4XL17</accession>
<keyword evidence="2" id="KW-1185">Reference proteome</keyword>
<protein>
    <submittedName>
        <fullName evidence="1">Metal ion binding protein</fullName>
    </submittedName>
</protein>
<dbReference type="Pfam" id="PF03232">
    <property type="entry name" value="COQ7"/>
    <property type="match status" value="1"/>
</dbReference>
<organism evidence="1 2">
    <name type="scientific">Phytophthora palmivora</name>
    <dbReference type="NCBI Taxonomy" id="4796"/>
    <lineage>
        <taxon>Eukaryota</taxon>
        <taxon>Sar</taxon>
        <taxon>Stramenopiles</taxon>
        <taxon>Oomycota</taxon>
        <taxon>Peronosporomycetes</taxon>
        <taxon>Peronosporales</taxon>
        <taxon>Peronosporaceae</taxon>
        <taxon>Phytophthora</taxon>
    </lineage>
</organism>
<dbReference type="Proteomes" id="UP000237271">
    <property type="component" value="Unassembled WGS sequence"/>
</dbReference>